<dbReference type="InterPro" id="IPR051452">
    <property type="entry name" value="Diverse_Oxidoreductases"/>
</dbReference>
<feature type="compositionally biased region" description="Gly residues" evidence="6">
    <location>
        <begin position="250"/>
        <end position="276"/>
    </location>
</feature>
<reference evidence="9" key="1">
    <citation type="submission" date="2023-07" db="EMBL/GenBank/DDBJ databases">
        <title>30 novel species of actinomycetes from the DSMZ collection.</title>
        <authorList>
            <person name="Nouioui I."/>
        </authorList>
    </citation>
    <scope>NUCLEOTIDE SEQUENCE [LARGE SCALE GENOMIC DNA]</scope>
    <source>
        <strain evidence="9">DSM 41921</strain>
    </source>
</reference>
<feature type="compositionally biased region" description="Basic and acidic residues" evidence="6">
    <location>
        <begin position="233"/>
        <end position="245"/>
    </location>
</feature>
<organism evidence="8 9">
    <name type="scientific">Streptomyces dubilierae</name>
    <dbReference type="NCBI Taxonomy" id="3075533"/>
    <lineage>
        <taxon>Bacteria</taxon>
        <taxon>Bacillati</taxon>
        <taxon>Actinomycetota</taxon>
        <taxon>Actinomycetes</taxon>
        <taxon>Kitasatosporales</taxon>
        <taxon>Streptomycetaceae</taxon>
        <taxon>Streptomyces</taxon>
    </lineage>
</organism>
<dbReference type="InterPro" id="IPR001041">
    <property type="entry name" value="2Fe-2S_ferredoxin-type"/>
</dbReference>
<evidence type="ECO:0000256" key="3">
    <source>
        <dbReference type="ARBA" id="ARBA00023002"/>
    </source>
</evidence>
<feature type="domain" description="2Fe-2S ferredoxin-type" evidence="7">
    <location>
        <begin position="645"/>
        <end position="722"/>
    </location>
</feature>
<dbReference type="InterPro" id="IPR002888">
    <property type="entry name" value="2Fe-2S-bd"/>
</dbReference>
<dbReference type="SUPFAM" id="SSF47741">
    <property type="entry name" value="CO dehydrogenase ISP C-domain like"/>
    <property type="match status" value="1"/>
</dbReference>
<sequence>MTDDQHGEGTPRSGSRWDPLPQGEYDDGATAFVELPEGGVDALLAADSPLAAPGHGYVPPQITVAPATTAGTDPAATGAWPVPGAPVDGAQWHDPHAAHRQQGQDAGEQPYATSDASYGTPYGAGAAQHGGDDRFTYDPGVTGQWTFEEPAAAESAPGHDVTGQWSIPVAGGDLPDESGEFTTSSLVEQWGGTPPATLPGGAPAPWASQAAGRPWGQQEDEPGQGYEQGAGHDPGHAGEAPHGHDQGQGAEPGHGQGAEPGYGHDAGQGHGQGAGQGHAFLPGQDHGHGRPEGTEPAAGYAGDPGMRGSHAPEQASAGPLPHETDPGHANRPPHGAGPGEHAAPGHAAAPATPGHAPEQSGFAAPGADSPGFTDAAPERPGTADGSGRADAAGHGPEEPGFAGRGPDSQDFPGHAQGASGYADPTPGPRGYADREAPSPGFPGHGTDRTGETGQAPEPVGEPGHGPGHPGQPGHPGLPGHMPEQAGVPGQGPEAPVSDPEAHTPDERAAAPGPEQPAAAPSHAHPSGEGTGSPVPAPEAETGGAARDAQEASQPTTGPGEPTGDAEGSDGEPRAAEGADGADGPADAAGPLPARAEAEGGPGTADAAAVDGETPAAPAQGDATPGEDPSAPAADSAAPQEEHPLASYVLRVNGAERPVTDAWIGESLLYVLRERLGLAGAKDGCSQGECGACNVQVDGRLVASCLVPAVTAAGSEVRTVEGLAEDGQPSDVQRALARCGAVQCGFCIPGMAMTVHDLLEGNPAPTELETRQALCGNLCRCSGYRGVVDAVKEVVAEREAHAAPGDGDGDEPRIPHQAGPGAGGVNASAFGVAPEPHAPEPHSPQPHDQPYGQDGGQA</sequence>
<proteinExistence type="predicted"/>
<evidence type="ECO:0000313" key="8">
    <source>
        <dbReference type="EMBL" id="MDT0392390.1"/>
    </source>
</evidence>
<dbReference type="PANTHER" id="PTHR44379">
    <property type="entry name" value="OXIDOREDUCTASE WITH IRON-SULFUR SUBUNIT"/>
    <property type="match status" value="1"/>
</dbReference>
<keyword evidence="1" id="KW-0001">2Fe-2S</keyword>
<dbReference type="Gene3D" id="3.10.20.30">
    <property type="match status" value="1"/>
</dbReference>
<feature type="compositionally biased region" description="Basic and acidic residues" evidence="6">
    <location>
        <begin position="499"/>
        <end position="508"/>
    </location>
</feature>
<keyword evidence="3" id="KW-0560">Oxidoreductase</keyword>
<feature type="region of interest" description="Disordered" evidence="6">
    <location>
        <begin position="170"/>
        <end position="640"/>
    </location>
</feature>
<dbReference type="RefSeq" id="WP_311688217.1">
    <property type="nucleotide sequence ID" value="NZ_JAVREU010000025.1"/>
</dbReference>
<accession>A0ABU2PM32</accession>
<feature type="region of interest" description="Disordered" evidence="6">
    <location>
        <begin position="798"/>
        <end position="857"/>
    </location>
</feature>
<protein>
    <submittedName>
        <fullName evidence="8">2Fe-2S iron-sulfur cluster-binding protein</fullName>
    </submittedName>
</protein>
<dbReference type="PROSITE" id="PS51085">
    <property type="entry name" value="2FE2S_FER_2"/>
    <property type="match status" value="1"/>
</dbReference>
<feature type="region of interest" description="Disordered" evidence="6">
    <location>
        <begin position="1"/>
        <end position="31"/>
    </location>
</feature>
<name>A0ABU2PM32_9ACTN</name>
<evidence type="ECO:0000256" key="2">
    <source>
        <dbReference type="ARBA" id="ARBA00022723"/>
    </source>
</evidence>
<feature type="compositionally biased region" description="Low complexity" evidence="6">
    <location>
        <begin position="509"/>
        <end position="526"/>
    </location>
</feature>
<evidence type="ECO:0000256" key="6">
    <source>
        <dbReference type="SAM" id="MobiDB-lite"/>
    </source>
</evidence>
<dbReference type="Proteomes" id="UP001183586">
    <property type="component" value="Unassembled WGS sequence"/>
</dbReference>
<evidence type="ECO:0000256" key="1">
    <source>
        <dbReference type="ARBA" id="ARBA00022714"/>
    </source>
</evidence>
<dbReference type="InterPro" id="IPR036010">
    <property type="entry name" value="2Fe-2S_ferredoxin-like_sf"/>
</dbReference>
<dbReference type="EMBL" id="JAVREU010000025">
    <property type="protein sequence ID" value="MDT0392390.1"/>
    <property type="molecule type" value="Genomic_DNA"/>
</dbReference>
<evidence type="ECO:0000256" key="5">
    <source>
        <dbReference type="ARBA" id="ARBA00023014"/>
    </source>
</evidence>
<dbReference type="InterPro" id="IPR006058">
    <property type="entry name" value="2Fe2S_fd_BS"/>
</dbReference>
<evidence type="ECO:0000256" key="4">
    <source>
        <dbReference type="ARBA" id="ARBA00023004"/>
    </source>
</evidence>
<feature type="region of interest" description="Disordered" evidence="6">
    <location>
        <begin position="90"/>
        <end position="112"/>
    </location>
</feature>
<dbReference type="PANTHER" id="PTHR44379:SF8">
    <property type="entry name" value="XANTHINE DEHYDROGENASE IRON-SULFUR-BINDING SUBUNIT XDHC-RELATED"/>
    <property type="match status" value="1"/>
</dbReference>
<feature type="compositionally biased region" description="Low complexity" evidence="6">
    <location>
        <begin position="339"/>
        <end position="357"/>
    </location>
</feature>
<feature type="compositionally biased region" description="Low complexity" evidence="6">
    <location>
        <begin position="577"/>
        <end position="594"/>
    </location>
</feature>
<dbReference type="Pfam" id="PF01799">
    <property type="entry name" value="Fer2_2"/>
    <property type="match status" value="1"/>
</dbReference>
<keyword evidence="9" id="KW-1185">Reference proteome</keyword>
<keyword evidence="2" id="KW-0479">Metal-binding</keyword>
<feature type="compositionally biased region" description="Low complexity" evidence="6">
    <location>
        <begin position="190"/>
        <end position="207"/>
    </location>
</feature>
<dbReference type="InterPro" id="IPR036884">
    <property type="entry name" value="2Fe-2S-bd_dom_sf"/>
</dbReference>
<dbReference type="SUPFAM" id="SSF54292">
    <property type="entry name" value="2Fe-2S ferredoxin-like"/>
    <property type="match status" value="1"/>
</dbReference>
<evidence type="ECO:0000313" key="9">
    <source>
        <dbReference type="Proteomes" id="UP001183586"/>
    </source>
</evidence>
<dbReference type="PROSITE" id="PS00197">
    <property type="entry name" value="2FE2S_FER_1"/>
    <property type="match status" value="1"/>
</dbReference>
<feature type="compositionally biased region" description="Low complexity" evidence="6">
    <location>
        <begin position="627"/>
        <end position="638"/>
    </location>
</feature>
<dbReference type="Gene3D" id="1.10.150.120">
    <property type="entry name" value="[2Fe-2S]-binding domain"/>
    <property type="match status" value="1"/>
</dbReference>
<keyword evidence="4" id="KW-0408">Iron</keyword>
<gene>
    <name evidence="8" type="ORF">RM641_33680</name>
</gene>
<keyword evidence="5" id="KW-0411">Iron-sulfur</keyword>
<dbReference type="InterPro" id="IPR012675">
    <property type="entry name" value="Beta-grasp_dom_sf"/>
</dbReference>
<comment type="caution">
    <text evidence="8">The sequence shown here is derived from an EMBL/GenBank/DDBJ whole genome shotgun (WGS) entry which is preliminary data.</text>
</comment>
<evidence type="ECO:0000259" key="7">
    <source>
        <dbReference type="PROSITE" id="PS51085"/>
    </source>
</evidence>